<dbReference type="OrthoDB" id="5181921at2"/>
<feature type="transmembrane region" description="Helical" evidence="1">
    <location>
        <begin position="53"/>
        <end position="74"/>
    </location>
</feature>
<proteinExistence type="predicted"/>
<dbReference type="RefSeq" id="WP_123392292.1">
    <property type="nucleotide sequence ID" value="NZ_RKHO01000001.1"/>
</dbReference>
<dbReference type="AlphaFoldDB" id="A0A3N2CYM0"/>
<comment type="caution">
    <text evidence="2">The sequence shown here is derived from an EMBL/GenBank/DDBJ whole genome shotgun (WGS) entry which is preliminary data.</text>
</comment>
<evidence type="ECO:0000256" key="1">
    <source>
        <dbReference type="SAM" id="Phobius"/>
    </source>
</evidence>
<evidence type="ECO:0000313" key="2">
    <source>
        <dbReference type="EMBL" id="ROR92632.1"/>
    </source>
</evidence>
<name>A0A3N2CYM0_9ACTN</name>
<organism evidence="2 3">
    <name type="scientific">Nocardioides aurantiacus</name>
    <dbReference type="NCBI Taxonomy" id="86796"/>
    <lineage>
        <taxon>Bacteria</taxon>
        <taxon>Bacillati</taxon>
        <taxon>Actinomycetota</taxon>
        <taxon>Actinomycetes</taxon>
        <taxon>Propionibacteriales</taxon>
        <taxon>Nocardioidaceae</taxon>
        <taxon>Nocardioides</taxon>
    </lineage>
</organism>
<reference evidence="2 3" key="1">
    <citation type="submission" date="2018-11" db="EMBL/GenBank/DDBJ databases">
        <title>Sequencing the genomes of 1000 actinobacteria strains.</title>
        <authorList>
            <person name="Klenk H.-P."/>
        </authorList>
    </citation>
    <scope>NUCLEOTIDE SEQUENCE [LARGE SCALE GENOMIC DNA]</scope>
    <source>
        <strain evidence="2 3">DSM 12652</strain>
    </source>
</reference>
<gene>
    <name evidence="2" type="ORF">EDD33_3529</name>
</gene>
<protein>
    <submittedName>
        <fullName evidence="2">Uncharacterized protein</fullName>
    </submittedName>
</protein>
<keyword evidence="1" id="KW-1133">Transmembrane helix</keyword>
<keyword evidence="1" id="KW-0812">Transmembrane</keyword>
<accession>A0A3N2CYM0</accession>
<keyword evidence="3" id="KW-1185">Reference proteome</keyword>
<dbReference type="Proteomes" id="UP000281738">
    <property type="component" value="Unassembled WGS sequence"/>
</dbReference>
<evidence type="ECO:0000313" key="3">
    <source>
        <dbReference type="Proteomes" id="UP000281738"/>
    </source>
</evidence>
<dbReference type="EMBL" id="RKHO01000001">
    <property type="protein sequence ID" value="ROR92632.1"/>
    <property type="molecule type" value="Genomic_DNA"/>
</dbReference>
<keyword evidence="1" id="KW-0472">Membrane</keyword>
<sequence>MSERDTVIRSMHDLGLATWFGGSLMGAVGLNGATAEAHDPQERTRLSSLGWKRWSPVAAAAIGVHAIGGAGLIASNSNRVRQQDEAANNTLVKLGLTVVAAGLTAWSGALGRKVEQEQDQGAVGATEPHAGASEGLKKAQRQLKITQWAIPAVTGTLIVMGAQQGEQQKPSQQLRTRVGLG</sequence>